<keyword evidence="6 7" id="KW-0472">Membrane</keyword>
<feature type="transmembrane region" description="Helical" evidence="7">
    <location>
        <begin position="21"/>
        <end position="40"/>
    </location>
</feature>
<dbReference type="Pfam" id="PF03176">
    <property type="entry name" value="MMPL"/>
    <property type="match status" value="2"/>
</dbReference>
<dbReference type="PANTHER" id="PTHR33406:SF6">
    <property type="entry name" value="MEMBRANE PROTEIN YDGH-RELATED"/>
    <property type="match status" value="1"/>
</dbReference>
<dbReference type="Proteomes" id="UP000503540">
    <property type="component" value="Chromosome"/>
</dbReference>
<dbReference type="PROSITE" id="PS50156">
    <property type="entry name" value="SSD"/>
    <property type="match status" value="1"/>
</dbReference>
<keyword evidence="10" id="KW-1185">Reference proteome</keyword>
<evidence type="ECO:0000256" key="4">
    <source>
        <dbReference type="ARBA" id="ARBA00022692"/>
    </source>
</evidence>
<accession>A0A6G9YEK9</accession>
<reference evidence="9 10" key="1">
    <citation type="journal article" date="2019" name="ACS Chem. Biol.">
        <title>Identification and Mobilization of a Cryptic Antibiotic Biosynthesis Gene Locus from a Human-Pathogenic Nocardia Isolate.</title>
        <authorList>
            <person name="Herisse M."/>
            <person name="Ishida K."/>
            <person name="Porter J.L."/>
            <person name="Howden B."/>
            <person name="Hertweck C."/>
            <person name="Stinear T.P."/>
            <person name="Pidot S.J."/>
        </authorList>
    </citation>
    <scope>NUCLEOTIDE SEQUENCE [LARGE SCALE GENOMIC DNA]</scope>
    <source>
        <strain evidence="9 10">AUSMDU00012717</strain>
    </source>
</reference>
<evidence type="ECO:0000256" key="1">
    <source>
        <dbReference type="ARBA" id="ARBA00004651"/>
    </source>
</evidence>
<dbReference type="SUPFAM" id="SSF82866">
    <property type="entry name" value="Multidrug efflux transporter AcrB transmembrane domain"/>
    <property type="match status" value="2"/>
</dbReference>
<feature type="transmembrane region" description="Helical" evidence="7">
    <location>
        <begin position="372"/>
        <end position="391"/>
    </location>
</feature>
<feature type="transmembrane region" description="Helical" evidence="7">
    <location>
        <begin position="240"/>
        <end position="262"/>
    </location>
</feature>
<evidence type="ECO:0000256" key="3">
    <source>
        <dbReference type="ARBA" id="ARBA00022475"/>
    </source>
</evidence>
<evidence type="ECO:0000256" key="5">
    <source>
        <dbReference type="ARBA" id="ARBA00022989"/>
    </source>
</evidence>
<feature type="transmembrane region" description="Helical" evidence="7">
    <location>
        <begin position="549"/>
        <end position="571"/>
    </location>
</feature>
<feature type="transmembrane region" description="Helical" evidence="7">
    <location>
        <begin position="583"/>
        <end position="602"/>
    </location>
</feature>
<feature type="transmembrane region" description="Helical" evidence="7">
    <location>
        <begin position="207"/>
        <end position="228"/>
    </location>
</feature>
<keyword evidence="3" id="KW-1003">Cell membrane</keyword>
<feature type="transmembrane region" description="Helical" evidence="7">
    <location>
        <begin position="655"/>
        <end position="678"/>
    </location>
</feature>
<name>A0A6G9YEK9_9NOCA</name>
<feature type="transmembrane region" description="Helical" evidence="7">
    <location>
        <begin position="525"/>
        <end position="542"/>
    </location>
</feature>
<evidence type="ECO:0000256" key="7">
    <source>
        <dbReference type="SAM" id="Phobius"/>
    </source>
</evidence>
<gene>
    <name evidence="9" type="ORF">F5544_18665</name>
</gene>
<dbReference type="PANTHER" id="PTHR33406">
    <property type="entry name" value="MEMBRANE PROTEIN MJ1562-RELATED"/>
    <property type="match status" value="1"/>
</dbReference>
<dbReference type="InterPro" id="IPR000731">
    <property type="entry name" value="SSD"/>
</dbReference>
<evidence type="ECO:0000256" key="6">
    <source>
        <dbReference type="ARBA" id="ARBA00023136"/>
    </source>
</evidence>
<keyword evidence="5 7" id="KW-1133">Transmembrane helix</keyword>
<dbReference type="InterPro" id="IPR004869">
    <property type="entry name" value="MMPL_dom"/>
</dbReference>
<dbReference type="GO" id="GO:0005886">
    <property type="term" value="C:plasma membrane"/>
    <property type="evidence" value="ECO:0007669"/>
    <property type="project" value="UniProtKB-SubCell"/>
</dbReference>
<dbReference type="AlphaFoldDB" id="A0A6G9YEK9"/>
<comment type="subcellular location">
    <subcellularLocation>
        <location evidence="1">Cell membrane</location>
        <topology evidence="1">Multi-pass membrane protein</topology>
    </subcellularLocation>
</comment>
<organism evidence="9 10">
    <name type="scientific">Nocardia arthritidis</name>
    <dbReference type="NCBI Taxonomy" id="228602"/>
    <lineage>
        <taxon>Bacteria</taxon>
        <taxon>Bacillati</taxon>
        <taxon>Actinomycetota</taxon>
        <taxon>Actinomycetes</taxon>
        <taxon>Mycobacteriales</taxon>
        <taxon>Nocardiaceae</taxon>
        <taxon>Nocardia</taxon>
    </lineage>
</organism>
<dbReference type="RefSeq" id="WP_203217600.1">
    <property type="nucleotide sequence ID" value="NZ_CP046172.1"/>
</dbReference>
<evidence type="ECO:0000313" key="9">
    <source>
        <dbReference type="EMBL" id="QIS11604.1"/>
    </source>
</evidence>
<feature type="transmembrane region" description="Helical" evidence="7">
    <location>
        <begin position="283"/>
        <end position="304"/>
    </location>
</feature>
<feature type="domain" description="SSD" evidence="8">
    <location>
        <begin position="552"/>
        <end position="680"/>
    </location>
</feature>
<feature type="transmembrane region" description="Helical" evidence="7">
    <location>
        <begin position="316"/>
        <end position="338"/>
    </location>
</feature>
<proteinExistence type="inferred from homology"/>
<sequence>MSRTASHRMSSSRPGAARRRWFAVLVIAVWLAAGGLLSVLGGKLSDVVTTGSANYLPAAADSKTVDKLNERFGEAQSSPAVVVYQRDGGLTDADLTAVRTQTDRIGARFHDVLTGPVVGPMISADGKAAEVIVPFAGSDSAAAGHVPDLRGLLAADGGLAVHITGPAGGAVDLQNATGGIDVMLVLVTVAVILVILVAVYRSPLLPLLVLVVAGLALESAQGVLYLLVRHGVLALGSEVQGIFNVLVLGAATDYALLLVSRYREELRERDDRFEAMRVAWRRSLGPIAASGGTVAVGLLCLQFADLGLNRELGPAGAIGVLCALLAMLTLLPALLMVFGRAAFWPRRPVSGEVAAVGRWPGIAGFVDRRRRVLWIGTALVLAALAAGAFQLHANGIPENEMILGKHVDSVAGQQVLAGHFPAGSGSPVNIVVRQDRLDAVLTAVRGVEGVTAAAPYTGTRQVPVVVDGLARVDATLADAPDSKAALDTYYRLRAAVHRVSGADARLGGYTATLADFNDTAARDRAVMPLVLIVVCAITALLLRALVAPLLLLLTVVLSYLAAIGVSALVFQHVFGFSAVDATFPVHAFVFLVALGTDYNIFLMTRVREETMGSDTRTGMVRGLVVTGGVITSAGVVLAVTFAALAVIPLVLLVELAFTVAFGVLLDTFVVRTVLVPALTIDVGRAMWWPGRLWRRREQTAPVVAPQVRVAAEG</sequence>
<evidence type="ECO:0000259" key="8">
    <source>
        <dbReference type="PROSITE" id="PS50156"/>
    </source>
</evidence>
<protein>
    <submittedName>
        <fullName evidence="9">MMPL family transporter</fullName>
    </submittedName>
</protein>
<keyword evidence="4 7" id="KW-0812">Transmembrane</keyword>
<dbReference type="Gene3D" id="1.20.1640.10">
    <property type="entry name" value="Multidrug efflux transporter AcrB transmembrane domain"/>
    <property type="match status" value="2"/>
</dbReference>
<dbReference type="EMBL" id="CP046172">
    <property type="protein sequence ID" value="QIS11604.1"/>
    <property type="molecule type" value="Genomic_DNA"/>
</dbReference>
<evidence type="ECO:0000313" key="10">
    <source>
        <dbReference type="Proteomes" id="UP000503540"/>
    </source>
</evidence>
<dbReference type="InterPro" id="IPR050545">
    <property type="entry name" value="Mycobact_MmpL"/>
</dbReference>
<evidence type="ECO:0000256" key="2">
    <source>
        <dbReference type="ARBA" id="ARBA00010157"/>
    </source>
</evidence>
<feature type="transmembrane region" description="Helical" evidence="7">
    <location>
        <begin position="182"/>
        <end position="200"/>
    </location>
</feature>
<comment type="similarity">
    <text evidence="2">Belongs to the resistance-nodulation-cell division (RND) (TC 2.A.6) family. MmpL subfamily.</text>
</comment>
<feature type="transmembrane region" description="Helical" evidence="7">
    <location>
        <begin position="623"/>
        <end position="649"/>
    </location>
</feature>
<dbReference type="KEGG" id="nah:F5544_18665"/>